<dbReference type="AlphaFoldDB" id="A0A6H9YLL3"/>
<dbReference type="Gene3D" id="3.40.50.1820">
    <property type="entry name" value="alpha/beta hydrolase"/>
    <property type="match status" value="1"/>
</dbReference>
<keyword evidence="5" id="KW-0732">Signal</keyword>
<dbReference type="SUPFAM" id="SSF53474">
    <property type="entry name" value="alpha/beta-Hydrolases"/>
    <property type="match status" value="1"/>
</dbReference>
<organism evidence="6 7">
    <name type="scientific">Actinomadura rudentiformis</name>
    <dbReference type="NCBI Taxonomy" id="359158"/>
    <lineage>
        <taxon>Bacteria</taxon>
        <taxon>Bacillati</taxon>
        <taxon>Actinomycetota</taxon>
        <taxon>Actinomycetes</taxon>
        <taxon>Streptosporangiales</taxon>
        <taxon>Thermomonosporaceae</taxon>
        <taxon>Actinomadura</taxon>
    </lineage>
</organism>
<keyword evidence="4" id="KW-1015">Disulfide bond</keyword>
<dbReference type="PANTHER" id="PTHR33630:SF9">
    <property type="entry name" value="CUTINASE 4"/>
    <property type="match status" value="1"/>
</dbReference>
<evidence type="ECO:0000313" key="7">
    <source>
        <dbReference type="Proteomes" id="UP000468735"/>
    </source>
</evidence>
<proteinExistence type="inferred from homology"/>
<feature type="signal peptide" evidence="5">
    <location>
        <begin position="1"/>
        <end position="39"/>
    </location>
</feature>
<evidence type="ECO:0000313" key="6">
    <source>
        <dbReference type="EMBL" id="KAB2340350.1"/>
    </source>
</evidence>
<keyword evidence="7" id="KW-1185">Reference proteome</keyword>
<keyword evidence="3" id="KW-0378">Hydrolase</keyword>
<dbReference type="OrthoDB" id="3690529at2"/>
<dbReference type="GO" id="GO:0052689">
    <property type="term" value="F:carboxylic ester hydrolase activity"/>
    <property type="evidence" value="ECO:0007669"/>
    <property type="project" value="UniProtKB-KW"/>
</dbReference>
<comment type="caution">
    <text evidence="6">The sequence shown here is derived from an EMBL/GenBank/DDBJ whole genome shotgun (WGS) entry which is preliminary data.</text>
</comment>
<evidence type="ECO:0000256" key="1">
    <source>
        <dbReference type="ARBA" id="ARBA00007534"/>
    </source>
</evidence>
<feature type="chain" id="PRO_5026104404" evidence="5">
    <location>
        <begin position="40"/>
        <end position="223"/>
    </location>
</feature>
<evidence type="ECO:0000256" key="4">
    <source>
        <dbReference type="ARBA" id="ARBA00023157"/>
    </source>
</evidence>
<dbReference type="PANTHER" id="PTHR33630">
    <property type="entry name" value="CUTINASE RV1984C-RELATED-RELATED"/>
    <property type="match status" value="1"/>
</dbReference>
<dbReference type="InterPro" id="IPR000675">
    <property type="entry name" value="Cutinase/axe"/>
</dbReference>
<evidence type="ECO:0000256" key="2">
    <source>
        <dbReference type="ARBA" id="ARBA00022487"/>
    </source>
</evidence>
<protein>
    <submittedName>
        <fullName evidence="6">Cutinase family protein</fullName>
    </submittedName>
</protein>
<keyword evidence="2" id="KW-0719">Serine esterase</keyword>
<evidence type="ECO:0000256" key="3">
    <source>
        <dbReference type="ARBA" id="ARBA00022801"/>
    </source>
</evidence>
<gene>
    <name evidence="6" type="ORF">F8566_44980</name>
</gene>
<reference evidence="6 7" key="1">
    <citation type="submission" date="2019-09" db="EMBL/GenBank/DDBJ databases">
        <title>Actinomadura physcomitrii sp. nov., a novel actinomycete isolated from moss [Physcomitrium sphaericum (Ludw) Fuernr].</title>
        <authorList>
            <person name="Zhuang X."/>
            <person name="Liu C."/>
        </authorList>
    </citation>
    <scope>NUCLEOTIDE SEQUENCE [LARGE SCALE GENOMIC DNA]</scope>
    <source>
        <strain evidence="6 7">HMC1</strain>
    </source>
</reference>
<dbReference type="Pfam" id="PF01083">
    <property type="entry name" value="Cutinase"/>
    <property type="match status" value="1"/>
</dbReference>
<comment type="similarity">
    <text evidence="1">Belongs to the cutinase family.</text>
</comment>
<dbReference type="RefSeq" id="WP_151569743.1">
    <property type="nucleotide sequence ID" value="NZ_WBMT01000030.1"/>
</dbReference>
<name>A0A6H9YLL3_9ACTN</name>
<evidence type="ECO:0000256" key="5">
    <source>
        <dbReference type="SAM" id="SignalP"/>
    </source>
</evidence>
<dbReference type="Proteomes" id="UP000468735">
    <property type="component" value="Unassembled WGS sequence"/>
</dbReference>
<dbReference type="SMART" id="SM01110">
    <property type="entry name" value="Cutinase"/>
    <property type="match status" value="1"/>
</dbReference>
<dbReference type="EMBL" id="WBMT01000030">
    <property type="protein sequence ID" value="KAB2340350.1"/>
    <property type="molecule type" value="Genomic_DNA"/>
</dbReference>
<sequence>MRIPWSRKQRRASTRIATASAILVCGGGLAITAATPAQAAACTTVEVVSARGTFEPGTAGLIVGDQVYNTMKRKLQPLRSTSLYSVKYPASIDLSGPSKGTIDLVNHIKQQAQSCPSQKFVLVGYSQGAFVVDNAIGLKSLGDAKTTIPSEFESRIAAVMVFGDPSHLIGKNITTPLSTPYWNRAKDFCAAGDPVCGNGFNVLAHLSYGGNANEAADFAISKL</sequence>
<dbReference type="InterPro" id="IPR029058">
    <property type="entry name" value="AB_hydrolase_fold"/>
</dbReference>
<accession>A0A6H9YLL3</accession>